<dbReference type="PANTHER" id="PTHR13271:SF151">
    <property type="entry name" value="SET DOMAIN-CONTAINING PROTEIN 4"/>
    <property type="match status" value="1"/>
</dbReference>
<dbReference type="RefSeq" id="XP_035825656.1">
    <property type="nucleotide sequence ID" value="XM_035969763.1"/>
</dbReference>
<dbReference type="Proteomes" id="UP000694888">
    <property type="component" value="Unplaced"/>
</dbReference>
<evidence type="ECO:0000313" key="4">
    <source>
        <dbReference type="RefSeq" id="XP_035825656.1"/>
    </source>
</evidence>
<dbReference type="GeneID" id="101852927"/>
<dbReference type="SUPFAM" id="SSF82199">
    <property type="entry name" value="SET domain"/>
    <property type="match status" value="1"/>
</dbReference>
<dbReference type="InterPro" id="IPR050600">
    <property type="entry name" value="SETD3_SETD6_MTase"/>
</dbReference>
<dbReference type="RefSeq" id="XP_035825655.1">
    <property type="nucleotide sequence ID" value="XM_035969762.1"/>
</dbReference>
<evidence type="ECO:0000313" key="3">
    <source>
        <dbReference type="RefSeq" id="XP_035825655.1"/>
    </source>
</evidence>
<dbReference type="InterPro" id="IPR015353">
    <property type="entry name" value="Rubisco_LSMT_subst-bd"/>
</dbReference>
<name>A0ABM1VTB3_APLCA</name>
<dbReference type="Pfam" id="PF09273">
    <property type="entry name" value="Rubis-subs-bind"/>
    <property type="match status" value="1"/>
</dbReference>
<keyword evidence="2" id="KW-1185">Reference proteome</keyword>
<accession>A0ABM1VTB3</accession>
<dbReference type="PANTHER" id="PTHR13271">
    <property type="entry name" value="UNCHARACTERIZED PUTATIVE METHYLTRANSFERASE"/>
    <property type="match status" value="1"/>
</dbReference>
<evidence type="ECO:0000313" key="2">
    <source>
        <dbReference type="Proteomes" id="UP000694888"/>
    </source>
</evidence>
<dbReference type="InterPro" id="IPR046341">
    <property type="entry name" value="SET_dom_sf"/>
</dbReference>
<feature type="domain" description="Rubisco LSMT substrate-binding" evidence="1">
    <location>
        <begin position="320"/>
        <end position="400"/>
    </location>
</feature>
<gene>
    <name evidence="3 4 5" type="primary">LOC101852927</name>
</gene>
<organism evidence="2 3">
    <name type="scientific">Aplysia californica</name>
    <name type="common">California sea hare</name>
    <dbReference type="NCBI Taxonomy" id="6500"/>
    <lineage>
        <taxon>Eukaryota</taxon>
        <taxon>Metazoa</taxon>
        <taxon>Spiralia</taxon>
        <taxon>Lophotrochozoa</taxon>
        <taxon>Mollusca</taxon>
        <taxon>Gastropoda</taxon>
        <taxon>Heterobranchia</taxon>
        <taxon>Euthyneura</taxon>
        <taxon>Tectipleura</taxon>
        <taxon>Aplysiida</taxon>
        <taxon>Aplysioidea</taxon>
        <taxon>Aplysiidae</taxon>
        <taxon>Aplysia</taxon>
    </lineage>
</organism>
<evidence type="ECO:0000313" key="5">
    <source>
        <dbReference type="RefSeq" id="XP_035825657.1"/>
    </source>
</evidence>
<reference evidence="3 4" key="1">
    <citation type="submission" date="2025-05" db="UniProtKB">
        <authorList>
            <consortium name="RefSeq"/>
        </authorList>
    </citation>
    <scope>IDENTIFICATION</scope>
</reference>
<dbReference type="InterPro" id="IPR044429">
    <property type="entry name" value="SETD4_SET"/>
</dbReference>
<evidence type="ECO:0000259" key="1">
    <source>
        <dbReference type="Pfam" id="PF09273"/>
    </source>
</evidence>
<dbReference type="CDD" id="cd19177">
    <property type="entry name" value="SET_SETD4"/>
    <property type="match status" value="1"/>
</dbReference>
<proteinExistence type="predicted"/>
<sequence length="435" mass="49349">MRKLGRCGRARQKRARIKSVSHSHQDIFVELQRWMLKTSPKWSQNSCKVLEPALFEGTGRGLRTRVRIKPGDTIVSIPAECLITTDTVLASPVGALIQRRRLQFTPQQLLSMFLIFERQKGAQSKWAPYLDTLPTTYGTPLYFSRSELSLLVSSVQEMAESSCRRFRSACEKIMSFVKGDMSGQLPIFTVTDLRWAWSAVNTRSVYLRTHPHPAVLLDPQESHMALAPFLDLLNHTDSAQITAGLNERSGAYEIVTRDGYFKYQQVFICYGPHDNAKLLIDYGFTLPVNYNNSVTFTLEDIVSIISTTSVTSLSSRVELERKMNLIRESQLSKQLVCGQDGCSWSLMTSLKIFCLPREQLEQWRRLLQGQVVSEDNERVSGDLAVALVTRALHEARRRLKHVESEPAGVHHDSLTRLAQDDVAVLQRSLEALHDR</sequence>
<dbReference type="Gene3D" id="3.90.1410.10">
    <property type="entry name" value="set domain protein methyltransferase, domain 1"/>
    <property type="match status" value="1"/>
</dbReference>
<protein>
    <submittedName>
        <fullName evidence="3 4">SET domain-containing protein 4</fullName>
    </submittedName>
</protein>
<dbReference type="RefSeq" id="XP_035825657.1">
    <property type="nucleotide sequence ID" value="XM_035969764.1"/>
</dbReference>